<accession>A0A4Q0M8A8</accession>
<dbReference type="Proteomes" id="UP000290848">
    <property type="component" value="Unassembled WGS sequence"/>
</dbReference>
<name>A0A4Q0M8A8_9SPHI</name>
<sequence>MREIVRLVKNVYNLVEILGDIRAIMQEMNQCQKEMQSDFQALIKSDEKETYLTAKQVANLLSVDVKTVRNWKLSGALEPDTIRGRKLYAKSKVLKYGHTRFGR</sequence>
<keyword evidence="1" id="KW-0238">DNA-binding</keyword>
<reference evidence="1 2" key="1">
    <citation type="submission" date="2018-12" db="EMBL/GenBank/DDBJ databases">
        <title>The Draft Genome Sequence of the Soil Bacterium Pedobacter tournemirensis R1.</title>
        <authorList>
            <person name="He J."/>
        </authorList>
    </citation>
    <scope>NUCLEOTIDE SEQUENCE [LARGE SCALE GENOMIC DNA]</scope>
    <source>
        <strain evidence="1 2">R1</strain>
    </source>
</reference>
<dbReference type="GO" id="GO:0003677">
    <property type="term" value="F:DNA binding"/>
    <property type="evidence" value="ECO:0007669"/>
    <property type="project" value="UniProtKB-KW"/>
</dbReference>
<dbReference type="InterPro" id="IPR009061">
    <property type="entry name" value="DNA-bd_dom_put_sf"/>
</dbReference>
<proteinExistence type="predicted"/>
<dbReference type="SUPFAM" id="SSF46955">
    <property type="entry name" value="Putative DNA-binding domain"/>
    <property type="match status" value="1"/>
</dbReference>
<dbReference type="AlphaFoldDB" id="A0A4Q0M8A8"/>
<evidence type="ECO:0000313" key="2">
    <source>
        <dbReference type="Proteomes" id="UP000290848"/>
    </source>
</evidence>
<dbReference type="RefSeq" id="WP_128769644.1">
    <property type="nucleotide sequence ID" value="NZ_RXOC01000007.1"/>
</dbReference>
<dbReference type="EMBL" id="RXOC01000007">
    <property type="protein sequence ID" value="RXF69371.1"/>
    <property type="molecule type" value="Genomic_DNA"/>
</dbReference>
<organism evidence="1 2">
    <name type="scientific">Arcticibacter tournemirensis</name>
    <dbReference type="NCBI Taxonomy" id="699437"/>
    <lineage>
        <taxon>Bacteria</taxon>
        <taxon>Pseudomonadati</taxon>
        <taxon>Bacteroidota</taxon>
        <taxon>Sphingobacteriia</taxon>
        <taxon>Sphingobacteriales</taxon>
        <taxon>Sphingobacteriaceae</taxon>
        <taxon>Arcticibacter</taxon>
    </lineage>
</organism>
<protein>
    <submittedName>
        <fullName evidence="1">DNA-binding protein</fullName>
    </submittedName>
</protein>
<gene>
    <name evidence="1" type="ORF">EKH83_11845</name>
</gene>
<evidence type="ECO:0000313" key="1">
    <source>
        <dbReference type="EMBL" id="RXF69371.1"/>
    </source>
</evidence>
<comment type="caution">
    <text evidence="1">The sequence shown here is derived from an EMBL/GenBank/DDBJ whole genome shotgun (WGS) entry which is preliminary data.</text>
</comment>